<dbReference type="PANTHER" id="PTHR42659">
    <property type="entry name" value="XANTHINE DEHYDROGENASE SUBUNIT C-RELATED"/>
    <property type="match status" value="1"/>
</dbReference>
<gene>
    <name evidence="2" type="ORF">GCM10025867_06530</name>
</gene>
<evidence type="ECO:0000313" key="2">
    <source>
        <dbReference type="EMBL" id="BDZ48412.1"/>
    </source>
</evidence>
<dbReference type="InterPro" id="IPR036318">
    <property type="entry name" value="FAD-bd_PCMH-like_sf"/>
</dbReference>
<dbReference type="InterPro" id="IPR016166">
    <property type="entry name" value="FAD-bd_PCMH"/>
</dbReference>
<sequence length="266" mass="28502">MDLIGVDEIRVARTRDDIVLGEGVRALGGGTWLFSEPQPGVTGLVDLTGLGWPAVVRTDDALVVAATCTIRDLTRVPAEPDWPAHRLFRLCADSLLASFKIWNVATVGGNIATALPAGAMTSLMSALDATAVIWGPEHTERRIPVAEFVRGVRSTDLRAGEILRAIEVPSAALRSRVAFRRIALSNLGRSGSLVIGRAAGDGSFVVTITAATPRPIQLRFTAAPTAGELEHALDGIDPWYDDPHGAPDWREAVTRLFAEEIREELA</sequence>
<feature type="domain" description="FAD-binding PCMH-type" evidence="1">
    <location>
        <begin position="1"/>
        <end position="173"/>
    </location>
</feature>
<keyword evidence="3" id="KW-1185">Reference proteome</keyword>
<dbReference type="InterPro" id="IPR002346">
    <property type="entry name" value="Mopterin_DH_FAD-bd"/>
</dbReference>
<dbReference type="PANTHER" id="PTHR42659:SF9">
    <property type="entry name" value="XANTHINE DEHYDROGENASE FAD-BINDING SUBUNIT XDHB-RELATED"/>
    <property type="match status" value="1"/>
</dbReference>
<evidence type="ECO:0000313" key="3">
    <source>
        <dbReference type="Proteomes" id="UP001321486"/>
    </source>
</evidence>
<dbReference type="Proteomes" id="UP001321486">
    <property type="component" value="Chromosome"/>
</dbReference>
<dbReference type="SUPFAM" id="SSF56176">
    <property type="entry name" value="FAD-binding/transporter-associated domain-like"/>
    <property type="match status" value="1"/>
</dbReference>
<dbReference type="Pfam" id="PF00941">
    <property type="entry name" value="FAD_binding_5"/>
    <property type="match status" value="1"/>
</dbReference>
<dbReference type="InterPro" id="IPR051312">
    <property type="entry name" value="Diverse_Substr_Oxidored"/>
</dbReference>
<reference evidence="3" key="1">
    <citation type="journal article" date="2019" name="Int. J. Syst. Evol. Microbiol.">
        <title>The Global Catalogue of Microorganisms (GCM) 10K type strain sequencing project: providing services to taxonomists for standard genome sequencing and annotation.</title>
        <authorList>
            <consortium name="The Broad Institute Genomics Platform"/>
            <consortium name="The Broad Institute Genome Sequencing Center for Infectious Disease"/>
            <person name="Wu L."/>
            <person name="Ma J."/>
        </authorList>
    </citation>
    <scope>NUCLEOTIDE SEQUENCE [LARGE SCALE GENOMIC DNA]</scope>
    <source>
        <strain evidence="3">NBRC 108728</strain>
    </source>
</reference>
<organism evidence="2 3">
    <name type="scientific">Frondihabitans sucicola</name>
    <dbReference type="NCBI Taxonomy" id="1268041"/>
    <lineage>
        <taxon>Bacteria</taxon>
        <taxon>Bacillati</taxon>
        <taxon>Actinomycetota</taxon>
        <taxon>Actinomycetes</taxon>
        <taxon>Micrococcales</taxon>
        <taxon>Microbacteriaceae</taxon>
        <taxon>Frondihabitans</taxon>
    </lineage>
</organism>
<dbReference type="EMBL" id="AP027732">
    <property type="protein sequence ID" value="BDZ48412.1"/>
    <property type="molecule type" value="Genomic_DNA"/>
</dbReference>
<dbReference type="InterPro" id="IPR016169">
    <property type="entry name" value="FAD-bd_PCMH_sub2"/>
</dbReference>
<proteinExistence type="predicted"/>
<accession>A0ABN6XTT3</accession>
<dbReference type="PROSITE" id="PS51387">
    <property type="entry name" value="FAD_PCMH"/>
    <property type="match status" value="1"/>
</dbReference>
<name>A0ABN6XTT3_9MICO</name>
<evidence type="ECO:0000259" key="1">
    <source>
        <dbReference type="PROSITE" id="PS51387"/>
    </source>
</evidence>
<protein>
    <submittedName>
        <fullName evidence="2">FAD-binding molybdopterin dehydrogenase</fullName>
    </submittedName>
</protein>
<dbReference type="Gene3D" id="3.30.465.10">
    <property type="match status" value="1"/>
</dbReference>